<evidence type="ECO:0000256" key="2">
    <source>
        <dbReference type="ARBA" id="ARBA00010492"/>
    </source>
</evidence>
<evidence type="ECO:0000256" key="5">
    <source>
        <dbReference type="SAM" id="MobiDB-lite"/>
    </source>
</evidence>
<evidence type="ECO:0000313" key="7">
    <source>
        <dbReference type="EMBL" id="PPQ77471.1"/>
    </source>
</evidence>
<evidence type="ECO:0000256" key="3">
    <source>
        <dbReference type="ARBA" id="ARBA00023128"/>
    </source>
</evidence>
<accession>A0A409WG71</accession>
<keyword evidence="3" id="KW-0496">Mitochondrion</keyword>
<dbReference type="SMART" id="SM01238">
    <property type="entry name" value="IGR"/>
    <property type="match status" value="1"/>
</dbReference>
<dbReference type="PANTHER" id="PTHR28235:SF1">
    <property type="entry name" value="SMALL RIBOSOMAL SUBUNIT PROTEIN MS41"/>
    <property type="match status" value="1"/>
</dbReference>
<comment type="similarity">
    <text evidence="2">Belongs to the mitochondrion-specific ribosomal protein mS41 family.</text>
</comment>
<evidence type="ECO:0000259" key="6">
    <source>
        <dbReference type="SMART" id="SM01238"/>
    </source>
</evidence>
<evidence type="ECO:0000313" key="8">
    <source>
        <dbReference type="Proteomes" id="UP000283269"/>
    </source>
</evidence>
<dbReference type="InParanoid" id="A0A409WG71"/>
<dbReference type="AlphaFoldDB" id="A0A409WG71"/>
<proteinExistence type="inferred from homology"/>
<dbReference type="OrthoDB" id="18595at2759"/>
<evidence type="ECO:0000256" key="4">
    <source>
        <dbReference type="ARBA" id="ARBA00035129"/>
    </source>
</evidence>
<dbReference type="InterPro" id="IPR039603">
    <property type="entry name" value="Ribosomal_mS41"/>
</dbReference>
<sequence length="158" mass="18047">MNLHRGLCPRLSLSSTIFVTRRTFVSADAPPRVPPPRDPSLFQLGPGPSARPAESIPTAKKFLESIGRGMAEKVDQNMGWDELWKLDGKALRKTGLAVRDRRRYLLWCMEKFRLGFPLSEFVHEPTPKKTIRGWGPKVQNGKRIRSRRIKDKTKKVVT</sequence>
<dbReference type="STRING" id="93625.A0A409WG71"/>
<feature type="domain" description="Small ribosomal subunit protein mS41 SAM" evidence="6">
    <location>
        <begin position="59"/>
        <end position="115"/>
    </location>
</feature>
<name>A0A409WG71_PSICY</name>
<comment type="subcellular location">
    <subcellularLocation>
        <location evidence="1">Mitochondrion</location>
    </subcellularLocation>
</comment>
<keyword evidence="8" id="KW-1185">Reference proteome</keyword>
<dbReference type="PANTHER" id="PTHR28235">
    <property type="entry name" value="PROTEIN FYV4, MITOCHONDRIAL"/>
    <property type="match status" value="1"/>
</dbReference>
<gene>
    <name evidence="7" type="ORF">CVT25_011341</name>
</gene>
<feature type="region of interest" description="Disordered" evidence="5">
    <location>
        <begin position="132"/>
        <end position="158"/>
    </location>
</feature>
<reference evidence="7 8" key="1">
    <citation type="journal article" date="2018" name="Evol. Lett.">
        <title>Horizontal gene cluster transfer increased hallucinogenic mushroom diversity.</title>
        <authorList>
            <person name="Reynolds H.T."/>
            <person name="Vijayakumar V."/>
            <person name="Gluck-Thaler E."/>
            <person name="Korotkin H.B."/>
            <person name="Matheny P.B."/>
            <person name="Slot J.C."/>
        </authorList>
    </citation>
    <scope>NUCLEOTIDE SEQUENCE [LARGE SCALE GENOMIC DNA]</scope>
    <source>
        <strain evidence="7 8">2631</strain>
    </source>
</reference>
<dbReference type="GO" id="GO:0005739">
    <property type="term" value="C:mitochondrion"/>
    <property type="evidence" value="ECO:0007669"/>
    <property type="project" value="UniProtKB-SubCell"/>
</dbReference>
<feature type="compositionally biased region" description="Basic residues" evidence="5">
    <location>
        <begin position="140"/>
        <end position="158"/>
    </location>
</feature>
<evidence type="ECO:0000256" key="1">
    <source>
        <dbReference type="ARBA" id="ARBA00004173"/>
    </source>
</evidence>
<dbReference type="Proteomes" id="UP000283269">
    <property type="component" value="Unassembled WGS sequence"/>
</dbReference>
<organism evidence="7 8">
    <name type="scientific">Psilocybe cyanescens</name>
    <dbReference type="NCBI Taxonomy" id="93625"/>
    <lineage>
        <taxon>Eukaryota</taxon>
        <taxon>Fungi</taxon>
        <taxon>Dikarya</taxon>
        <taxon>Basidiomycota</taxon>
        <taxon>Agaricomycotina</taxon>
        <taxon>Agaricomycetes</taxon>
        <taxon>Agaricomycetidae</taxon>
        <taxon>Agaricales</taxon>
        <taxon>Agaricineae</taxon>
        <taxon>Strophariaceae</taxon>
        <taxon>Psilocybe</taxon>
    </lineage>
</organism>
<dbReference type="Pfam" id="PF09597">
    <property type="entry name" value="SAM_Ribosomal_mS41"/>
    <property type="match status" value="1"/>
</dbReference>
<dbReference type="InterPro" id="IPR019083">
    <property type="entry name" value="SAM_Ribosomal_mS41"/>
</dbReference>
<dbReference type="EMBL" id="NHYD01003439">
    <property type="protein sequence ID" value="PPQ77471.1"/>
    <property type="molecule type" value="Genomic_DNA"/>
</dbReference>
<protein>
    <recommendedName>
        <fullName evidence="4">Small ribosomal subunit protein mS41</fullName>
    </recommendedName>
</protein>
<comment type="caution">
    <text evidence="7">The sequence shown here is derived from an EMBL/GenBank/DDBJ whole genome shotgun (WGS) entry which is preliminary data.</text>
</comment>